<dbReference type="STRING" id="104452.A0A0L7KZJ3"/>
<feature type="non-terminal residue" evidence="2">
    <location>
        <position position="1"/>
    </location>
</feature>
<proteinExistence type="predicted"/>
<name>A0A0L7KZJ3_OPEBR</name>
<gene>
    <name evidence="2" type="ORF">OBRU01_18363</name>
</gene>
<feature type="non-terminal residue" evidence="2">
    <location>
        <position position="149"/>
    </location>
</feature>
<organism evidence="2 3">
    <name type="scientific">Operophtera brumata</name>
    <name type="common">Winter moth</name>
    <name type="synonym">Phalaena brumata</name>
    <dbReference type="NCBI Taxonomy" id="104452"/>
    <lineage>
        <taxon>Eukaryota</taxon>
        <taxon>Metazoa</taxon>
        <taxon>Ecdysozoa</taxon>
        <taxon>Arthropoda</taxon>
        <taxon>Hexapoda</taxon>
        <taxon>Insecta</taxon>
        <taxon>Pterygota</taxon>
        <taxon>Neoptera</taxon>
        <taxon>Endopterygota</taxon>
        <taxon>Lepidoptera</taxon>
        <taxon>Glossata</taxon>
        <taxon>Ditrysia</taxon>
        <taxon>Geometroidea</taxon>
        <taxon>Geometridae</taxon>
        <taxon>Larentiinae</taxon>
        <taxon>Operophtera</taxon>
    </lineage>
</organism>
<reference evidence="2 3" key="1">
    <citation type="journal article" date="2015" name="Genome Biol. Evol.">
        <title>The genome of winter moth (Operophtera brumata) provides a genomic perspective on sexual dimorphism and phenology.</title>
        <authorList>
            <person name="Derks M.F."/>
            <person name="Smit S."/>
            <person name="Salis L."/>
            <person name="Schijlen E."/>
            <person name="Bossers A."/>
            <person name="Mateman C."/>
            <person name="Pijl A.S."/>
            <person name="de Ridder D."/>
            <person name="Groenen M.A."/>
            <person name="Visser M.E."/>
            <person name="Megens H.J."/>
        </authorList>
    </citation>
    <scope>NUCLEOTIDE SEQUENCE [LARGE SCALE GENOMIC DNA]</scope>
    <source>
        <strain evidence="2">WM2013NL</strain>
        <tissue evidence="2">Head and thorax</tissue>
    </source>
</reference>
<evidence type="ECO:0000313" key="2">
    <source>
        <dbReference type="EMBL" id="KOB68449.1"/>
    </source>
</evidence>
<dbReference type="EMBL" id="JTDY01004214">
    <property type="protein sequence ID" value="KOB68449.1"/>
    <property type="molecule type" value="Genomic_DNA"/>
</dbReference>
<sequence>DGVSPAEPAASLPASPAASSLVKKKAAGASEVRERAAAVRSRRLMKELKEIQRIQNSRPEPVFTIDPESELAGDLRDLHIPHILLHLVFPDNFPFAPPFMRFAASVVKGHGRVARSPPRPSCEFSRRRAEETFRSVVKTHDKYGWVTPK</sequence>
<comment type="caution">
    <text evidence="2">The sequence shown here is derived from an EMBL/GenBank/DDBJ whole genome shotgun (WGS) entry which is preliminary data.</text>
</comment>
<protein>
    <submittedName>
        <fullName evidence="2">Uncharacterized protein</fullName>
    </submittedName>
</protein>
<dbReference type="Proteomes" id="UP000037510">
    <property type="component" value="Unassembled WGS sequence"/>
</dbReference>
<dbReference type="Gene3D" id="3.10.110.10">
    <property type="entry name" value="Ubiquitin Conjugating Enzyme"/>
    <property type="match status" value="1"/>
</dbReference>
<dbReference type="AlphaFoldDB" id="A0A0L7KZJ3"/>
<feature type="region of interest" description="Disordered" evidence="1">
    <location>
        <begin position="1"/>
        <end position="36"/>
    </location>
</feature>
<feature type="compositionally biased region" description="Low complexity" evidence="1">
    <location>
        <begin position="1"/>
        <end position="21"/>
    </location>
</feature>
<dbReference type="InterPro" id="IPR016135">
    <property type="entry name" value="UBQ-conjugating_enzyme/RWD"/>
</dbReference>
<dbReference type="SUPFAM" id="SSF54495">
    <property type="entry name" value="UBC-like"/>
    <property type="match status" value="1"/>
</dbReference>
<evidence type="ECO:0000313" key="3">
    <source>
        <dbReference type="Proteomes" id="UP000037510"/>
    </source>
</evidence>
<accession>A0A0L7KZJ3</accession>
<keyword evidence="3" id="KW-1185">Reference proteome</keyword>
<evidence type="ECO:0000256" key="1">
    <source>
        <dbReference type="SAM" id="MobiDB-lite"/>
    </source>
</evidence>